<dbReference type="GO" id="GO:0012505">
    <property type="term" value="C:endomembrane system"/>
    <property type="evidence" value="ECO:0007669"/>
    <property type="project" value="TreeGrafter"/>
</dbReference>
<dbReference type="Pfam" id="PF01425">
    <property type="entry name" value="Amidase"/>
    <property type="match status" value="1"/>
</dbReference>
<reference evidence="2 3" key="1">
    <citation type="submission" date="2020-08" db="EMBL/GenBank/DDBJ databases">
        <title>Complete Genome Sequence of Effusibacillus dendaii Strain skT53, Isolated from Farmland soil.</title>
        <authorList>
            <person name="Konishi T."/>
            <person name="Kawasaki H."/>
        </authorList>
    </citation>
    <scope>NUCLEOTIDE SEQUENCE [LARGE SCALE GENOMIC DNA]</scope>
    <source>
        <strain evidence="3">skT53</strain>
    </source>
</reference>
<gene>
    <name evidence="2" type="ORF">skT53_05250</name>
</gene>
<evidence type="ECO:0000313" key="2">
    <source>
        <dbReference type="EMBL" id="BCJ85540.1"/>
    </source>
</evidence>
<feature type="domain" description="Amidase" evidence="1">
    <location>
        <begin position="52"/>
        <end position="236"/>
    </location>
</feature>
<dbReference type="InterPro" id="IPR052739">
    <property type="entry name" value="FAAH2"/>
</dbReference>
<dbReference type="EMBL" id="AP023366">
    <property type="protein sequence ID" value="BCJ85540.1"/>
    <property type="molecule type" value="Genomic_DNA"/>
</dbReference>
<dbReference type="AlphaFoldDB" id="A0A7I8DAI8"/>
<dbReference type="Proteomes" id="UP000593802">
    <property type="component" value="Chromosome"/>
</dbReference>
<accession>A0A7I8DAI8</accession>
<dbReference type="SUPFAM" id="SSF75304">
    <property type="entry name" value="Amidase signature (AS) enzymes"/>
    <property type="match status" value="1"/>
</dbReference>
<evidence type="ECO:0000259" key="1">
    <source>
        <dbReference type="Pfam" id="PF01425"/>
    </source>
</evidence>
<keyword evidence="3" id="KW-1185">Reference proteome</keyword>
<dbReference type="PANTHER" id="PTHR43372:SF4">
    <property type="entry name" value="FATTY-ACID AMIDE HYDROLASE 2"/>
    <property type="match status" value="1"/>
</dbReference>
<dbReference type="InterPro" id="IPR036928">
    <property type="entry name" value="AS_sf"/>
</dbReference>
<dbReference type="InterPro" id="IPR023631">
    <property type="entry name" value="Amidase_dom"/>
</dbReference>
<dbReference type="KEGG" id="eff:skT53_05250"/>
<proteinExistence type="predicted"/>
<sequence>MNSIGSLEREAGDLKILYSVLSDHQPKSVDLKSFPLFWMPEIPGAPVKSYILDTCRKVIKELEMELRSPVREMDGKHLKGVVSLWQSIILQDKGEQIIEEIKEDEKFHFYREYFKSLFAKSRYDRWILSVLLGARLFAPSEEKVRTLMDEVERLRLRFTELVQGNGVLLTPVFPVEAPKHGFVTNRVHANLGRRIVPYLVFVNAMGYPAATVPVGRTKEGFPFGIQIVGGFHEKEKVLAIAESIERCAGFSPLGKTGSF</sequence>
<name>A0A7I8DAI8_9BACL</name>
<dbReference type="PANTHER" id="PTHR43372">
    <property type="entry name" value="FATTY-ACID AMIDE HYDROLASE"/>
    <property type="match status" value="1"/>
</dbReference>
<protein>
    <recommendedName>
        <fullName evidence="1">Amidase domain-containing protein</fullName>
    </recommendedName>
</protein>
<organism evidence="2 3">
    <name type="scientific">Effusibacillus dendaii</name>
    <dbReference type="NCBI Taxonomy" id="2743772"/>
    <lineage>
        <taxon>Bacteria</taxon>
        <taxon>Bacillati</taxon>
        <taxon>Bacillota</taxon>
        <taxon>Bacilli</taxon>
        <taxon>Bacillales</taxon>
        <taxon>Alicyclobacillaceae</taxon>
        <taxon>Effusibacillus</taxon>
    </lineage>
</organism>
<dbReference type="Gene3D" id="3.90.1300.10">
    <property type="entry name" value="Amidase signature (AS) domain"/>
    <property type="match status" value="1"/>
</dbReference>
<evidence type="ECO:0000313" key="3">
    <source>
        <dbReference type="Proteomes" id="UP000593802"/>
    </source>
</evidence>